<accession>A0AC11EPG8</accession>
<name>A0AC11EPG8_SHEEP</name>
<evidence type="ECO:0000313" key="1">
    <source>
        <dbReference type="Ensembl" id="ENSOARP00020061174.1"/>
    </source>
</evidence>
<protein>
    <submittedName>
        <fullName evidence="1">Uncharacterized protein</fullName>
    </submittedName>
</protein>
<reference evidence="1" key="2">
    <citation type="submission" date="2025-08" db="UniProtKB">
        <authorList>
            <consortium name="Ensembl"/>
        </authorList>
    </citation>
    <scope>IDENTIFICATION</scope>
</reference>
<sequence>MPLLTGKTSICLMRACMLSHFSSVQFSHSVVSDSATSWTAAHQASLSITNSQSLLKLMSIKSVMISSHLILCCPLLLPPSIFPSIRVFSRESVLHIRWPKYRSFSFSISYSNEYSGLISFRINWFDFLVVQGTLKSLLQHHSSKASVLQRSTFFMVQLSHPYMTTGKTIALTRWTFVGKVISLLFNTLSRFVIAFLPRSKHLLISWLQSLPAVILKPKKIKSATVSIVSPFFCHEVM</sequence>
<organism evidence="1">
    <name type="scientific">Ovis aries</name>
    <name type="common">Sheep</name>
    <dbReference type="NCBI Taxonomy" id="9940"/>
    <lineage>
        <taxon>Eukaryota</taxon>
        <taxon>Metazoa</taxon>
        <taxon>Chordata</taxon>
        <taxon>Craniata</taxon>
        <taxon>Vertebrata</taxon>
        <taxon>Euteleostomi</taxon>
        <taxon>Mammalia</taxon>
        <taxon>Eutheria</taxon>
        <taxon>Laurasiatheria</taxon>
        <taxon>Artiodactyla</taxon>
        <taxon>Ruminantia</taxon>
        <taxon>Pecora</taxon>
        <taxon>Bovidae</taxon>
        <taxon>Caprinae</taxon>
        <taxon>Ovis</taxon>
    </lineage>
</organism>
<reference evidence="1" key="1">
    <citation type="submission" date="2020-11" db="EMBL/GenBank/DDBJ databases">
        <authorList>
            <person name="Davenport K.M."/>
            <person name="Bickhart D.M."/>
            <person name="Smith T.P.L."/>
            <person name="Murdoch B.M."/>
            <person name="Rosen B.D."/>
        </authorList>
    </citation>
    <scope>NUCLEOTIDE SEQUENCE [LARGE SCALE GENOMIC DNA]</scope>
    <source>
        <strain evidence="1">OAR_USU_Benz2616</strain>
    </source>
</reference>
<dbReference type="Ensembl" id="ENSOART00020061628.1">
    <property type="protein sequence ID" value="ENSOARP00020061174.1"/>
    <property type="gene ID" value="ENSOARG00020030490.1"/>
</dbReference>
<proteinExistence type="predicted"/>
<reference evidence="1" key="3">
    <citation type="submission" date="2025-09" db="UniProtKB">
        <authorList>
            <consortium name="Ensembl"/>
        </authorList>
    </citation>
    <scope>IDENTIFICATION</scope>
</reference>